<dbReference type="GO" id="GO:0051205">
    <property type="term" value="P:protein insertion into membrane"/>
    <property type="evidence" value="ECO:0007669"/>
    <property type="project" value="UniProtKB-UniRule"/>
</dbReference>
<keyword evidence="2 4" id="KW-0472">Membrane</keyword>
<comment type="subcellular location">
    <subcellularLocation>
        <location evidence="4">Cell outer membrane</location>
        <topology evidence="4">Lipid-anchor</topology>
    </subcellularLocation>
</comment>
<feature type="chain" id="PRO_5015789069" description="Outer membrane protein assembly factor BamE" evidence="5">
    <location>
        <begin position="18"/>
        <end position="123"/>
    </location>
</feature>
<dbReference type="Gene3D" id="3.30.1450.10">
    <property type="match status" value="1"/>
</dbReference>
<comment type="function">
    <text evidence="4">Part of the outer membrane protein assembly complex, which is involved in assembly and insertion of beta-barrel proteins into the outer membrane.</text>
</comment>
<comment type="subunit">
    <text evidence="4">Part of the Bam complex.</text>
</comment>
<comment type="similarity">
    <text evidence="4">Belongs to the BamE family.</text>
</comment>
<dbReference type="Proteomes" id="UP000245020">
    <property type="component" value="Unassembled WGS sequence"/>
</dbReference>
<dbReference type="InterPro" id="IPR007450">
    <property type="entry name" value="BamE_dom"/>
</dbReference>
<dbReference type="Pfam" id="PF04355">
    <property type="entry name" value="BamE"/>
    <property type="match status" value="1"/>
</dbReference>
<keyword evidence="4" id="KW-0564">Palmitate</keyword>
<organism evidence="7 8">
    <name type="scientific">Ignatzschineria ureiclastica</name>
    <dbReference type="NCBI Taxonomy" id="472582"/>
    <lineage>
        <taxon>Bacteria</taxon>
        <taxon>Pseudomonadati</taxon>
        <taxon>Pseudomonadota</taxon>
        <taxon>Gammaproteobacteria</taxon>
        <taxon>Cardiobacteriales</taxon>
        <taxon>Ignatzschineriaceae</taxon>
        <taxon>Ignatzschineria</taxon>
    </lineage>
</organism>
<name>A0A2U2AG00_9GAMM</name>
<keyword evidence="4" id="KW-0449">Lipoprotein</keyword>
<dbReference type="EMBL" id="QEWQ01000002">
    <property type="protein sequence ID" value="PWD81582.1"/>
    <property type="molecule type" value="Genomic_DNA"/>
</dbReference>
<evidence type="ECO:0000313" key="7">
    <source>
        <dbReference type="EMBL" id="PWD81582.1"/>
    </source>
</evidence>
<dbReference type="OrthoDB" id="9808250at2"/>
<dbReference type="PANTHER" id="PTHR37482">
    <property type="entry name" value="OUTER MEMBRANE PROTEIN ASSEMBLY FACTOR BAME"/>
    <property type="match status" value="1"/>
</dbReference>
<keyword evidence="8" id="KW-1185">Reference proteome</keyword>
<dbReference type="PROSITE" id="PS51257">
    <property type="entry name" value="PROKAR_LIPOPROTEIN"/>
    <property type="match status" value="1"/>
</dbReference>
<dbReference type="AlphaFoldDB" id="A0A2U2AG00"/>
<reference evidence="8" key="1">
    <citation type="submission" date="2018-05" db="EMBL/GenBank/DDBJ databases">
        <title>Ignatzschineria dubaiensis sp. nov., isolated from necrotic foot tissues of dromedaries (Camelus dromedarius) and associated maggots in Dubai, United Arab Emirates.</title>
        <authorList>
            <person name="Tsang C.C."/>
            <person name="Tang J.Y.M."/>
            <person name="Fong J.Y.H."/>
            <person name="Kinne J."/>
            <person name="Lee H.H."/>
            <person name="Joseph M."/>
            <person name="Jose S."/>
            <person name="Schuster R.K."/>
            <person name="Tang Y."/>
            <person name="Sivakumar S."/>
            <person name="Chen J.H.K."/>
            <person name="Teng J.L.L."/>
            <person name="Lau S.K.P."/>
            <person name="Wernery U."/>
            <person name="Woo P.C.Y."/>
        </authorList>
    </citation>
    <scope>NUCLEOTIDE SEQUENCE [LARGE SCALE GENOMIC DNA]</scope>
    <source>
        <strain evidence="8">KCTC 22644</strain>
    </source>
</reference>
<evidence type="ECO:0000256" key="3">
    <source>
        <dbReference type="ARBA" id="ARBA00023237"/>
    </source>
</evidence>
<gene>
    <name evidence="4" type="primary">bamE</name>
    <name evidence="7" type="ORF">DC083_03870</name>
</gene>
<dbReference type="PANTHER" id="PTHR37482:SF1">
    <property type="entry name" value="OUTER MEMBRANE PROTEIN ASSEMBLY FACTOR BAME"/>
    <property type="match status" value="1"/>
</dbReference>
<dbReference type="InterPro" id="IPR037873">
    <property type="entry name" value="BamE-like"/>
</dbReference>
<feature type="domain" description="Outer membrane protein assembly factor BamE" evidence="6">
    <location>
        <begin position="33"/>
        <end position="99"/>
    </location>
</feature>
<sequence length="123" mass="14227">MKKMKYFLLLTMVSLLAVGCSKFSLHRVDVYQGNYIEAQRLENLKPGMSKADVQLLLGTPLVRDVYDPSTWYYTFYHSNSEGDIKQLQRLRLHFDQNGKYLYYDGDITPEQYSAVDADAVQEG</sequence>
<comment type="caution">
    <text evidence="7">The sequence shown here is derived from an EMBL/GenBank/DDBJ whole genome shotgun (WGS) entry which is preliminary data.</text>
</comment>
<evidence type="ECO:0000256" key="5">
    <source>
        <dbReference type="SAM" id="SignalP"/>
    </source>
</evidence>
<dbReference type="InterPro" id="IPR026592">
    <property type="entry name" value="BamE"/>
</dbReference>
<dbReference type="GO" id="GO:0043165">
    <property type="term" value="P:Gram-negative-bacterium-type cell outer membrane assembly"/>
    <property type="evidence" value="ECO:0007669"/>
    <property type="project" value="UniProtKB-UniRule"/>
</dbReference>
<feature type="signal peptide" evidence="5">
    <location>
        <begin position="1"/>
        <end position="17"/>
    </location>
</feature>
<protein>
    <recommendedName>
        <fullName evidence="4">Outer membrane protein assembly factor BamE</fullName>
    </recommendedName>
</protein>
<evidence type="ECO:0000259" key="6">
    <source>
        <dbReference type="Pfam" id="PF04355"/>
    </source>
</evidence>
<evidence type="ECO:0000313" key="8">
    <source>
        <dbReference type="Proteomes" id="UP000245020"/>
    </source>
</evidence>
<keyword evidence="3 4" id="KW-0998">Cell outer membrane</keyword>
<proteinExistence type="inferred from homology"/>
<dbReference type="RefSeq" id="WP_109188935.1">
    <property type="nucleotide sequence ID" value="NZ_BMYA01000005.1"/>
</dbReference>
<keyword evidence="1 4" id="KW-0732">Signal</keyword>
<dbReference type="GO" id="GO:0030674">
    <property type="term" value="F:protein-macromolecule adaptor activity"/>
    <property type="evidence" value="ECO:0007669"/>
    <property type="project" value="TreeGrafter"/>
</dbReference>
<evidence type="ECO:0000256" key="1">
    <source>
        <dbReference type="ARBA" id="ARBA00022729"/>
    </source>
</evidence>
<accession>A0A2U2AG00</accession>
<dbReference type="HAMAP" id="MF_00925">
    <property type="entry name" value="OM_assembly_BamE"/>
    <property type="match status" value="1"/>
</dbReference>
<evidence type="ECO:0000256" key="4">
    <source>
        <dbReference type="HAMAP-Rule" id="MF_00925"/>
    </source>
</evidence>
<dbReference type="GO" id="GO:1990063">
    <property type="term" value="C:Bam protein complex"/>
    <property type="evidence" value="ECO:0007669"/>
    <property type="project" value="TreeGrafter"/>
</dbReference>
<evidence type="ECO:0000256" key="2">
    <source>
        <dbReference type="ARBA" id="ARBA00023136"/>
    </source>
</evidence>